<organism evidence="2 3">
    <name type="scientific">Teredinibacter turnerae (strain ATCC 39867 / T7901)</name>
    <dbReference type="NCBI Taxonomy" id="377629"/>
    <lineage>
        <taxon>Bacteria</taxon>
        <taxon>Pseudomonadati</taxon>
        <taxon>Pseudomonadota</taxon>
        <taxon>Gammaproteobacteria</taxon>
        <taxon>Cellvibrionales</taxon>
        <taxon>Cellvibrionaceae</taxon>
        <taxon>Teredinibacter</taxon>
    </lineage>
</organism>
<dbReference type="KEGG" id="ttu:TERTU_2443"/>
<dbReference type="Pfam" id="PF00149">
    <property type="entry name" value="Metallophos"/>
    <property type="match status" value="1"/>
</dbReference>
<dbReference type="GO" id="GO:0005737">
    <property type="term" value="C:cytoplasm"/>
    <property type="evidence" value="ECO:0007669"/>
    <property type="project" value="TreeGrafter"/>
</dbReference>
<sequence>MNSGYDIIGDIHGCANTLCLLLERLGYEERMSAEGWPLFSHPQGRKVVFLGDIVDRGPRIRESLHVVKNMVDAGCAHCVMGNHEYDALGYTTKAPKISGKTWVREHTPRNNRLIAETLNQFASYPEEWRMFLDWFQTLPVFLELSGFRAVHACWDQQLIDEFVTTYDGNTVDASFVRDSAITGTFAARFMDRVTRGTDLSLPDGRKILGRDGLERGFFRTKFWADSPETLEDVVFQPDPLPEDIGVQTLTREQKLALVSYSSEQIPVFIGHYWLDGEPRPLKDNLACLDYSAVKYGRLTCYRYDGETVLSADKFAWEQVTQDPVPGRFD</sequence>
<feature type="domain" description="Calcineurin-like phosphoesterase" evidence="1">
    <location>
        <begin position="7"/>
        <end position="146"/>
    </location>
</feature>
<dbReference type="HOGENOM" id="CLU_055439_0_0_6"/>
<dbReference type="eggNOG" id="COG0639">
    <property type="taxonomic scope" value="Bacteria"/>
</dbReference>
<dbReference type="SUPFAM" id="SSF56300">
    <property type="entry name" value="Metallo-dependent phosphatases"/>
    <property type="match status" value="1"/>
</dbReference>
<name>C5BL08_TERTT</name>
<dbReference type="Gene3D" id="3.60.21.10">
    <property type="match status" value="1"/>
</dbReference>
<dbReference type="Proteomes" id="UP000009080">
    <property type="component" value="Chromosome"/>
</dbReference>
<dbReference type="EMBL" id="CP001614">
    <property type="protein sequence ID" value="ACR13296.1"/>
    <property type="molecule type" value="Genomic_DNA"/>
</dbReference>
<dbReference type="InterPro" id="IPR029052">
    <property type="entry name" value="Metallo-depent_PP-like"/>
</dbReference>
<evidence type="ECO:0000313" key="3">
    <source>
        <dbReference type="Proteomes" id="UP000009080"/>
    </source>
</evidence>
<dbReference type="RefSeq" id="WP_015819409.1">
    <property type="nucleotide sequence ID" value="NC_012997.1"/>
</dbReference>
<protein>
    <submittedName>
        <fullName evidence="2">Ser/Thr protein phosphatase family protein</fullName>
    </submittedName>
</protein>
<dbReference type="InterPro" id="IPR004843">
    <property type="entry name" value="Calcineurin-like_PHP"/>
</dbReference>
<evidence type="ECO:0000313" key="2">
    <source>
        <dbReference type="EMBL" id="ACR13296.1"/>
    </source>
</evidence>
<dbReference type="AlphaFoldDB" id="C5BL08"/>
<evidence type="ECO:0000259" key="1">
    <source>
        <dbReference type="Pfam" id="PF00149"/>
    </source>
</evidence>
<gene>
    <name evidence="2" type="ordered locus">TERTU_2443</name>
</gene>
<dbReference type="PANTHER" id="PTHR42850">
    <property type="entry name" value="METALLOPHOSPHOESTERASE"/>
    <property type="match status" value="1"/>
</dbReference>
<accession>C5BL08</accession>
<dbReference type="GO" id="GO:0016791">
    <property type="term" value="F:phosphatase activity"/>
    <property type="evidence" value="ECO:0007669"/>
    <property type="project" value="TreeGrafter"/>
</dbReference>
<dbReference type="STRING" id="377629.TERTU_2443"/>
<keyword evidence="3" id="KW-1185">Reference proteome</keyword>
<dbReference type="InterPro" id="IPR050126">
    <property type="entry name" value="Ap4A_hydrolase"/>
</dbReference>
<dbReference type="PANTHER" id="PTHR42850:SF7">
    <property type="entry name" value="BIS(5'-NUCLEOSYL)-TETRAPHOSPHATASE PRPE [ASYMMETRICAL]"/>
    <property type="match status" value="1"/>
</dbReference>
<dbReference type="OrthoDB" id="9807890at2"/>
<proteinExistence type="predicted"/>
<reference evidence="2 3" key="1">
    <citation type="journal article" date="2009" name="PLoS ONE">
        <title>The complete genome of Teredinibacter turnerae T7901: an intracellular endosymbiont of marine wood-boring bivalves (shipworms).</title>
        <authorList>
            <person name="Yang J.C."/>
            <person name="Madupu R."/>
            <person name="Durkin A.S."/>
            <person name="Ekborg N.A."/>
            <person name="Pedamallu C.S."/>
            <person name="Hostetler J.B."/>
            <person name="Radune D."/>
            <person name="Toms B.S."/>
            <person name="Henrissat B."/>
            <person name="Coutinho P.M."/>
            <person name="Schwarz S."/>
            <person name="Field L."/>
            <person name="Trindade-Silva A.E."/>
            <person name="Soares C.A.G."/>
            <person name="Elshahawi S."/>
            <person name="Hanora A."/>
            <person name="Schmidt E.W."/>
            <person name="Haygood M.G."/>
            <person name="Posfai J."/>
            <person name="Benner J."/>
            <person name="Madinger C."/>
            <person name="Nove J."/>
            <person name="Anton B."/>
            <person name="Chaudhary K."/>
            <person name="Foster J."/>
            <person name="Holman A."/>
            <person name="Kumar S."/>
            <person name="Lessard P.A."/>
            <person name="Luyten Y.A."/>
            <person name="Slatko B."/>
            <person name="Wood N."/>
            <person name="Wu B."/>
            <person name="Teplitski M."/>
            <person name="Mougous J.D."/>
            <person name="Ward N."/>
            <person name="Eisen J.A."/>
            <person name="Badger J.H."/>
            <person name="Distel D.L."/>
        </authorList>
    </citation>
    <scope>NUCLEOTIDE SEQUENCE [LARGE SCALE GENOMIC DNA]</scope>
    <source>
        <strain evidence="3">ATCC 39867 / T7901</strain>
    </source>
</reference>